<organism evidence="1 2">
    <name type="scientific">Trachymyrmex cornetzi</name>
    <dbReference type="NCBI Taxonomy" id="471704"/>
    <lineage>
        <taxon>Eukaryota</taxon>
        <taxon>Metazoa</taxon>
        <taxon>Ecdysozoa</taxon>
        <taxon>Arthropoda</taxon>
        <taxon>Hexapoda</taxon>
        <taxon>Insecta</taxon>
        <taxon>Pterygota</taxon>
        <taxon>Neoptera</taxon>
        <taxon>Endopterygota</taxon>
        <taxon>Hymenoptera</taxon>
        <taxon>Apocrita</taxon>
        <taxon>Aculeata</taxon>
        <taxon>Formicoidea</taxon>
        <taxon>Formicidae</taxon>
        <taxon>Myrmicinae</taxon>
        <taxon>Trachymyrmex</taxon>
    </lineage>
</organism>
<protein>
    <submittedName>
        <fullName evidence="1">Uncharacterized protein</fullName>
    </submittedName>
</protein>
<name>A0A195EDQ3_9HYME</name>
<dbReference type="EMBL" id="KQ979074">
    <property type="protein sequence ID" value="KYN22937.1"/>
    <property type="molecule type" value="Genomic_DNA"/>
</dbReference>
<evidence type="ECO:0000313" key="1">
    <source>
        <dbReference type="EMBL" id="KYN22937.1"/>
    </source>
</evidence>
<dbReference type="AlphaFoldDB" id="A0A195EDQ3"/>
<gene>
    <name evidence="1" type="ORF">ALC57_04720</name>
</gene>
<evidence type="ECO:0000313" key="2">
    <source>
        <dbReference type="Proteomes" id="UP000078492"/>
    </source>
</evidence>
<sequence>MEPAEELMSPPHVMHIPKRNSSICTLQLGSRCCCNNRPTVRDRKNGVVDRSKHSHTFTARLSRVDGFDSVIERKVGGEAEVSTFFANPSNAMCPDPVNKKRSARASAQKCTVQGFQEDLDRATDSVINDFANQPFVIAPRRCIIKGTVTISVRNEQFQIGARGTKRERLGENRGLSQAPIGQRVRAHAQCTSPAFTNNRADTGRLEIRLPPFGTPRRIRCYFMKPSLLVKLFNEETGLCTFAKVNAQSAPRLLHGPHFGPPRFYEDAGGRAAFAHFTLEMKEFKKTRSAKFYQCKEERNFQQNCEGNSQNYVVNEKDLEKFRIFSCTYADKRFVEMSAFRKLVTENFRSRGTGFKLNLTELSSTLELP</sequence>
<dbReference type="Proteomes" id="UP000078492">
    <property type="component" value="Unassembled WGS sequence"/>
</dbReference>
<accession>A0A195EDQ3</accession>
<reference evidence="1 2" key="1">
    <citation type="submission" date="2015-09" db="EMBL/GenBank/DDBJ databases">
        <title>Trachymyrmex cornetzi WGS genome.</title>
        <authorList>
            <person name="Nygaard S."/>
            <person name="Hu H."/>
            <person name="Boomsma J."/>
            <person name="Zhang G."/>
        </authorList>
    </citation>
    <scope>NUCLEOTIDE SEQUENCE [LARGE SCALE GENOMIC DNA]</scope>
    <source>
        <strain evidence="1">Tcor2-1</strain>
        <tissue evidence="1">Whole body</tissue>
    </source>
</reference>
<proteinExistence type="predicted"/>
<keyword evidence="2" id="KW-1185">Reference proteome</keyword>